<evidence type="ECO:0000256" key="3">
    <source>
        <dbReference type="ARBA" id="ARBA00012098"/>
    </source>
</evidence>
<dbReference type="PANTHER" id="PTHR21047:SF2">
    <property type="entry name" value="THYMIDINE DIPHOSPHO-4-KETO-RHAMNOSE 3,5-EPIMERASE"/>
    <property type="match status" value="1"/>
</dbReference>
<dbReference type="GO" id="GO:0000271">
    <property type="term" value="P:polysaccharide biosynthetic process"/>
    <property type="evidence" value="ECO:0007669"/>
    <property type="project" value="TreeGrafter"/>
</dbReference>
<dbReference type="InterPro" id="IPR014710">
    <property type="entry name" value="RmlC-like_jellyroll"/>
</dbReference>
<dbReference type="InterPro" id="IPR000888">
    <property type="entry name" value="RmlC-like"/>
</dbReference>
<dbReference type="FunCoup" id="W0DVQ1">
    <property type="interactions" value="323"/>
</dbReference>
<feature type="active site" description="Proton donor" evidence="5">
    <location>
        <position position="133"/>
    </location>
</feature>
<comment type="pathway">
    <text evidence="7">Carbohydrate biosynthesis; dTDP-L-rhamnose biosynthesis.</text>
</comment>
<dbReference type="EMBL" id="CP007030">
    <property type="protein sequence ID" value="AHF01064.1"/>
    <property type="molecule type" value="Genomic_DNA"/>
</dbReference>
<dbReference type="UniPathway" id="UPA00124"/>
<feature type="active site" description="Proton acceptor" evidence="5">
    <location>
        <position position="63"/>
    </location>
</feature>
<dbReference type="SUPFAM" id="SSF51182">
    <property type="entry name" value="RmlC-like cupins"/>
    <property type="match status" value="1"/>
</dbReference>
<evidence type="ECO:0000256" key="2">
    <source>
        <dbReference type="ARBA" id="ARBA00001997"/>
    </source>
</evidence>
<dbReference type="eggNOG" id="COG1898">
    <property type="taxonomic scope" value="Bacteria"/>
</dbReference>
<dbReference type="GO" id="GO:0008830">
    <property type="term" value="F:dTDP-4-dehydrorhamnose 3,5-epimerase activity"/>
    <property type="evidence" value="ECO:0007669"/>
    <property type="project" value="UniProtKB-UniRule"/>
</dbReference>
<dbReference type="Pfam" id="PF00908">
    <property type="entry name" value="dTDP_sugar_isom"/>
    <property type="match status" value="1"/>
</dbReference>
<comment type="similarity">
    <text evidence="7">Belongs to the dTDP-4-dehydrorhamnose 3,5-epimerase family.</text>
</comment>
<keyword evidence="7" id="KW-0413">Isomerase</keyword>
<dbReference type="RefSeq" id="WP_006459157.1">
    <property type="nucleotide sequence ID" value="NZ_CP007030.1"/>
</dbReference>
<organism evidence="8 9">
    <name type="scientific">Thiomicrospira aerophila AL3</name>
    <dbReference type="NCBI Taxonomy" id="717772"/>
    <lineage>
        <taxon>Bacteria</taxon>
        <taxon>Pseudomonadati</taxon>
        <taxon>Pseudomonadota</taxon>
        <taxon>Gammaproteobacteria</taxon>
        <taxon>Thiotrichales</taxon>
        <taxon>Piscirickettsiaceae</taxon>
        <taxon>Thiomicrospira</taxon>
    </lineage>
</organism>
<dbReference type="GO" id="GO:0005829">
    <property type="term" value="C:cytosol"/>
    <property type="evidence" value="ECO:0007669"/>
    <property type="project" value="TreeGrafter"/>
</dbReference>
<dbReference type="HOGENOM" id="CLU_090940_1_1_6"/>
<dbReference type="STRING" id="717772.THIAE_03980"/>
<evidence type="ECO:0000313" key="9">
    <source>
        <dbReference type="Proteomes" id="UP000005380"/>
    </source>
</evidence>
<feature type="site" description="Participates in a stacking interaction with the thymidine ring of dTDP-4-oxo-6-deoxyglucose" evidence="6">
    <location>
        <position position="139"/>
    </location>
</feature>
<evidence type="ECO:0000256" key="7">
    <source>
        <dbReference type="RuleBase" id="RU364069"/>
    </source>
</evidence>
<comment type="catalytic activity">
    <reaction evidence="1 7">
        <text>dTDP-4-dehydro-6-deoxy-alpha-D-glucose = dTDP-4-dehydro-beta-L-rhamnose</text>
        <dbReference type="Rhea" id="RHEA:16969"/>
        <dbReference type="ChEBI" id="CHEBI:57649"/>
        <dbReference type="ChEBI" id="CHEBI:62830"/>
        <dbReference type="EC" id="5.1.3.13"/>
    </reaction>
</comment>
<keyword evidence="9" id="KW-1185">Reference proteome</keyword>
<protein>
    <recommendedName>
        <fullName evidence="4 7">dTDP-4-dehydrorhamnose 3,5-epimerase</fullName>
        <ecNumber evidence="3 7">5.1.3.13</ecNumber>
    </recommendedName>
    <alternativeName>
        <fullName evidence="7">Thymidine diphospho-4-keto-rhamnose 3,5-epimerase</fullName>
    </alternativeName>
</protein>
<dbReference type="KEGG" id="tao:THIAE_03980"/>
<dbReference type="NCBIfam" id="TIGR01221">
    <property type="entry name" value="rmlC"/>
    <property type="match status" value="1"/>
</dbReference>
<dbReference type="CDD" id="cd00438">
    <property type="entry name" value="cupin_RmlC"/>
    <property type="match status" value="1"/>
</dbReference>
<dbReference type="InterPro" id="IPR011051">
    <property type="entry name" value="RmlC_Cupin_sf"/>
</dbReference>
<dbReference type="Proteomes" id="UP000005380">
    <property type="component" value="Chromosome"/>
</dbReference>
<dbReference type="InParanoid" id="W0DVQ1"/>
<dbReference type="PANTHER" id="PTHR21047">
    <property type="entry name" value="DTDP-6-DEOXY-D-GLUCOSE-3,5 EPIMERASE"/>
    <property type="match status" value="1"/>
</dbReference>
<evidence type="ECO:0000256" key="1">
    <source>
        <dbReference type="ARBA" id="ARBA00001298"/>
    </source>
</evidence>
<evidence type="ECO:0000256" key="4">
    <source>
        <dbReference type="ARBA" id="ARBA00019595"/>
    </source>
</evidence>
<dbReference type="OrthoDB" id="9800680at2"/>
<dbReference type="Gene3D" id="2.60.120.10">
    <property type="entry name" value="Jelly Rolls"/>
    <property type="match status" value="1"/>
</dbReference>
<comment type="function">
    <text evidence="2 7">Catalyzes the epimerization of the C3' and C5'positions of dTDP-6-deoxy-D-xylo-4-hexulose, forming dTDP-6-deoxy-L-lyxo-4-hexulose.</text>
</comment>
<sequence length="188" mass="21026">MTTPQTFNIADILLFDAIKHSDERGDFCETFRQAWLTEALGQKVNFCQHNLVSSKQGALRGMHFQRAPYGQAKLLQVLEGEIFDVMVDLRRSSQTFGQHLALRLTADQPQTLYIPAGLAHGYLVLSEVAKVFYQVDGYYQPEADAGLAYDDPSLAINWPKLACPYLLSAKDQQHPTLSELDAMGGLFD</sequence>
<dbReference type="AlphaFoldDB" id="W0DVQ1"/>
<evidence type="ECO:0000256" key="5">
    <source>
        <dbReference type="PIRSR" id="PIRSR600888-1"/>
    </source>
</evidence>
<evidence type="ECO:0000313" key="8">
    <source>
        <dbReference type="EMBL" id="AHF01064.1"/>
    </source>
</evidence>
<reference evidence="8 9" key="1">
    <citation type="submission" date="2013-12" db="EMBL/GenBank/DDBJ databases">
        <authorList>
            <consortium name="DOE Joint Genome Institute"/>
            <person name="Kappler U."/>
            <person name="Huntemann M."/>
            <person name="Han J."/>
            <person name="Chen A."/>
            <person name="Kyrpides N."/>
            <person name="Mavromatis K."/>
            <person name="Markowitz V."/>
            <person name="Palaniappan K."/>
            <person name="Ivanova N."/>
            <person name="Schaumberg A."/>
            <person name="Pati A."/>
            <person name="Liolios K."/>
            <person name="Nordberg H.P."/>
            <person name="Cantor M.N."/>
            <person name="Hua S.X."/>
            <person name="Woyke T."/>
        </authorList>
    </citation>
    <scope>NUCLEOTIDE SEQUENCE [LARGE SCALE GENOMIC DNA]</scope>
    <source>
        <strain evidence="9">AL2</strain>
    </source>
</reference>
<evidence type="ECO:0000256" key="6">
    <source>
        <dbReference type="PIRSR" id="PIRSR600888-3"/>
    </source>
</evidence>
<gene>
    <name evidence="8" type="ORF">THIAE_03980</name>
</gene>
<dbReference type="EC" id="5.1.3.13" evidence="3 7"/>
<proteinExistence type="inferred from homology"/>
<comment type="subunit">
    <text evidence="7">Homodimer.</text>
</comment>
<dbReference type="GO" id="GO:0019305">
    <property type="term" value="P:dTDP-rhamnose biosynthetic process"/>
    <property type="evidence" value="ECO:0007669"/>
    <property type="project" value="UniProtKB-UniRule"/>
</dbReference>
<accession>W0DVQ1</accession>
<name>W0DVQ1_9GAMM</name>